<feature type="domain" description="PASTA" evidence="2">
    <location>
        <begin position="41"/>
        <end position="101"/>
    </location>
</feature>
<organism evidence="3 4">
    <name type="scientific">Pseudothermotoga thermarum DSM 5069</name>
    <dbReference type="NCBI Taxonomy" id="688269"/>
    <lineage>
        <taxon>Bacteria</taxon>
        <taxon>Thermotogati</taxon>
        <taxon>Thermotogota</taxon>
        <taxon>Thermotogae</taxon>
        <taxon>Thermotogales</taxon>
        <taxon>Thermotogaceae</taxon>
        <taxon>Pseudothermotoga</taxon>
    </lineage>
</organism>
<feature type="transmembrane region" description="Helical" evidence="1">
    <location>
        <begin position="16"/>
        <end position="40"/>
    </location>
</feature>
<dbReference type="HOGENOM" id="CLU_1577190_0_0_0"/>
<dbReference type="eggNOG" id="COG2815">
    <property type="taxonomic scope" value="Bacteria"/>
</dbReference>
<dbReference type="Pfam" id="PF03793">
    <property type="entry name" value="PASTA"/>
    <property type="match status" value="2"/>
</dbReference>
<proteinExistence type="predicted"/>
<name>F7YXF5_9THEM</name>
<protein>
    <submittedName>
        <fullName evidence="3">PASTA domain containing protein</fullName>
    </submittedName>
</protein>
<sequence length="169" mass="18369" precursor="true">MRSTKTKGFAKTLKSFFVFLFYFLIGTAVGALLFLAYFLIKPQEVKVPDVKGLSLEEASLIIKKAGLKVGQVQGTGFVDRTYPYAGDVVRKGREITLFLSDPFELAVPNLVGAPKETAEKILLAMGFKVRIVQLPYKGTDGRVLGVYPPPGSKLKEGGEVSLLVDVGEP</sequence>
<dbReference type="STRING" id="688269.Theth_1777"/>
<dbReference type="AlphaFoldDB" id="F7YXF5"/>
<keyword evidence="1" id="KW-0812">Transmembrane</keyword>
<keyword evidence="1" id="KW-0472">Membrane</keyword>
<dbReference type="EMBL" id="CP002351">
    <property type="protein sequence ID" value="AEH51820.1"/>
    <property type="molecule type" value="Genomic_DNA"/>
</dbReference>
<evidence type="ECO:0000313" key="3">
    <source>
        <dbReference type="EMBL" id="AEH51820.1"/>
    </source>
</evidence>
<dbReference type="KEGG" id="tta:Theth_1777"/>
<dbReference type="PATRIC" id="fig|688269.3.peg.1832"/>
<dbReference type="InterPro" id="IPR005543">
    <property type="entry name" value="PASTA_dom"/>
</dbReference>
<dbReference type="Proteomes" id="UP000006804">
    <property type="component" value="Chromosome"/>
</dbReference>
<gene>
    <name evidence="3" type="ORF">Theth_1777</name>
</gene>
<evidence type="ECO:0000313" key="4">
    <source>
        <dbReference type="Proteomes" id="UP000006804"/>
    </source>
</evidence>
<evidence type="ECO:0000259" key="2">
    <source>
        <dbReference type="PROSITE" id="PS51178"/>
    </source>
</evidence>
<dbReference type="Gene3D" id="3.30.10.20">
    <property type="match status" value="2"/>
</dbReference>
<dbReference type="OrthoDB" id="37469at2"/>
<reference evidence="3 4" key="1">
    <citation type="submission" date="2010-11" db="EMBL/GenBank/DDBJ databases">
        <title>The complete genome of Thermotoga thermarum DSM 5069.</title>
        <authorList>
            <consortium name="US DOE Joint Genome Institute (JGI-PGF)"/>
            <person name="Lucas S."/>
            <person name="Copeland A."/>
            <person name="Lapidus A."/>
            <person name="Bruce D."/>
            <person name="Goodwin L."/>
            <person name="Pitluck S."/>
            <person name="Kyrpides N."/>
            <person name="Mavromatis K."/>
            <person name="Ivanova N."/>
            <person name="Zeytun A."/>
            <person name="Brettin T."/>
            <person name="Detter J.C."/>
            <person name="Tapia R."/>
            <person name="Han C."/>
            <person name="Land M."/>
            <person name="Hauser L."/>
            <person name="Markowitz V."/>
            <person name="Cheng J.-F."/>
            <person name="Hugenholtz P."/>
            <person name="Woyke T."/>
            <person name="Wu D."/>
            <person name="Spring S."/>
            <person name="Schroeder M."/>
            <person name="Brambilla E."/>
            <person name="Klenk H.-P."/>
            <person name="Eisen J.A."/>
        </authorList>
    </citation>
    <scope>NUCLEOTIDE SEQUENCE [LARGE SCALE GENOMIC DNA]</scope>
    <source>
        <strain evidence="3 4">DSM 5069</strain>
    </source>
</reference>
<dbReference type="CDD" id="cd06577">
    <property type="entry name" value="PASTA_pknB"/>
    <property type="match status" value="2"/>
</dbReference>
<accession>F7YXF5</accession>
<feature type="domain" description="PASTA" evidence="2">
    <location>
        <begin position="103"/>
        <end position="166"/>
    </location>
</feature>
<evidence type="ECO:0000256" key="1">
    <source>
        <dbReference type="SAM" id="Phobius"/>
    </source>
</evidence>
<keyword evidence="1" id="KW-1133">Transmembrane helix</keyword>
<dbReference type="SMART" id="SM00740">
    <property type="entry name" value="PASTA"/>
    <property type="match status" value="2"/>
</dbReference>
<dbReference type="SUPFAM" id="SSF54184">
    <property type="entry name" value="Penicillin-binding protein 2x (pbp-2x), c-terminal domain"/>
    <property type="match status" value="2"/>
</dbReference>
<keyword evidence="4" id="KW-1185">Reference proteome</keyword>
<dbReference type="PROSITE" id="PS51178">
    <property type="entry name" value="PASTA"/>
    <property type="match status" value="2"/>
</dbReference>